<organism evidence="3 4">
    <name type="scientific">candidate division LCP-89 bacterium B3_LCP</name>
    <dbReference type="NCBI Taxonomy" id="2012998"/>
    <lineage>
        <taxon>Bacteria</taxon>
        <taxon>Pseudomonadati</taxon>
        <taxon>Bacteria division LCP-89</taxon>
    </lineage>
</organism>
<protein>
    <recommendedName>
        <fullName evidence="5">CobQ/CobB/MinD/ParA nucleotide binding domain-containing protein</fullName>
    </recommendedName>
</protein>
<reference evidence="3 4" key="1">
    <citation type="submission" date="2017-06" db="EMBL/GenBank/DDBJ databases">
        <title>Novel microbial phyla capable of carbon fixation and sulfur reduction in deep-sea sediments.</title>
        <authorList>
            <person name="Huang J."/>
            <person name="Baker B."/>
            <person name="Wang Y."/>
        </authorList>
    </citation>
    <scope>NUCLEOTIDE SEQUENCE [LARGE SCALE GENOMIC DNA]</scope>
    <source>
        <strain evidence="3">B3_LCP</strain>
    </source>
</reference>
<dbReference type="SUPFAM" id="SSF52540">
    <property type="entry name" value="P-loop containing nucleoside triphosphate hydrolases"/>
    <property type="match status" value="1"/>
</dbReference>
<dbReference type="GO" id="GO:0005524">
    <property type="term" value="F:ATP binding"/>
    <property type="evidence" value="ECO:0007669"/>
    <property type="project" value="UniProtKB-KW"/>
</dbReference>
<dbReference type="InterPro" id="IPR033756">
    <property type="entry name" value="YlxH/NBP35"/>
</dbReference>
<sequence>MMIPNQSNNSIFSDAAEDLGVEKKIFAIASGKGGTGKSTFAINFSLALAALGHEVILIDADLGGADISNLLGISTPRYTMKDFIHGEVTYLAEVLESTPSPKLRLIAGGSDIVSISNPLYQQKMKLIRNMSQLEADYIIVDLGPDISFNNLDFFNAAPVGFLITQNIDPIILGFYRFLKAAFVRRLKQEFKKEQYILNIINDFQNQGWSRKRRNLIGSIRAASREVHGRLEMVLETFQPKLVFNKVESNAAKKTADQMFSFILENFGFRMQTVGYFPLDRDVERAYAHSEPFLLRYPKCHVAKALFELLVVAGLNKTNSGERIESFSQFIRYTKIEAPSWQFLKV</sequence>
<dbReference type="PANTHER" id="PTHR43384:SF4">
    <property type="entry name" value="CELLULOSE BIOSYNTHESIS PROTEIN BCSQ-RELATED"/>
    <property type="match status" value="1"/>
</dbReference>
<gene>
    <name evidence="3" type="ORF">CEE37_14855</name>
</gene>
<dbReference type="Pfam" id="PF10609">
    <property type="entry name" value="ParA"/>
    <property type="match status" value="1"/>
</dbReference>
<keyword evidence="2" id="KW-0067">ATP-binding</keyword>
<dbReference type="GO" id="GO:0005829">
    <property type="term" value="C:cytosol"/>
    <property type="evidence" value="ECO:0007669"/>
    <property type="project" value="TreeGrafter"/>
</dbReference>
<name>A0A532UPK7_UNCL8</name>
<dbReference type="GO" id="GO:0016887">
    <property type="term" value="F:ATP hydrolysis activity"/>
    <property type="evidence" value="ECO:0007669"/>
    <property type="project" value="TreeGrafter"/>
</dbReference>
<dbReference type="GO" id="GO:0009898">
    <property type="term" value="C:cytoplasmic side of plasma membrane"/>
    <property type="evidence" value="ECO:0007669"/>
    <property type="project" value="TreeGrafter"/>
</dbReference>
<evidence type="ECO:0000313" key="4">
    <source>
        <dbReference type="Proteomes" id="UP000319619"/>
    </source>
</evidence>
<evidence type="ECO:0000256" key="2">
    <source>
        <dbReference type="ARBA" id="ARBA00022840"/>
    </source>
</evidence>
<dbReference type="GO" id="GO:0051782">
    <property type="term" value="P:negative regulation of cell division"/>
    <property type="evidence" value="ECO:0007669"/>
    <property type="project" value="TreeGrafter"/>
</dbReference>
<evidence type="ECO:0008006" key="5">
    <source>
        <dbReference type="Google" id="ProtNLM"/>
    </source>
</evidence>
<accession>A0A532UPK7</accession>
<dbReference type="AlphaFoldDB" id="A0A532UPK7"/>
<evidence type="ECO:0000256" key="1">
    <source>
        <dbReference type="ARBA" id="ARBA00022741"/>
    </source>
</evidence>
<evidence type="ECO:0000313" key="3">
    <source>
        <dbReference type="EMBL" id="TKJ36861.1"/>
    </source>
</evidence>
<dbReference type="PANTHER" id="PTHR43384">
    <property type="entry name" value="SEPTUM SITE-DETERMINING PROTEIN MIND HOMOLOG, CHLOROPLASTIC-RELATED"/>
    <property type="match status" value="1"/>
</dbReference>
<dbReference type="Proteomes" id="UP000319619">
    <property type="component" value="Unassembled WGS sequence"/>
</dbReference>
<keyword evidence="1" id="KW-0547">Nucleotide-binding</keyword>
<proteinExistence type="predicted"/>
<dbReference type="InterPro" id="IPR050625">
    <property type="entry name" value="ParA/MinD_ATPase"/>
</dbReference>
<dbReference type="Gene3D" id="3.40.50.300">
    <property type="entry name" value="P-loop containing nucleotide triphosphate hydrolases"/>
    <property type="match status" value="1"/>
</dbReference>
<comment type="caution">
    <text evidence="3">The sequence shown here is derived from an EMBL/GenBank/DDBJ whole genome shotgun (WGS) entry which is preliminary data.</text>
</comment>
<dbReference type="EMBL" id="NJBN01000015">
    <property type="protein sequence ID" value="TKJ36861.1"/>
    <property type="molecule type" value="Genomic_DNA"/>
</dbReference>
<dbReference type="InterPro" id="IPR027417">
    <property type="entry name" value="P-loop_NTPase"/>
</dbReference>